<dbReference type="OrthoDB" id="5988181at2759"/>
<accession>A0A022PR16</accession>
<dbReference type="eggNOG" id="ENOG502QTBA">
    <property type="taxonomic scope" value="Eukaryota"/>
</dbReference>
<sequence length="453" mass="49119">MNKSKLQEFCQRRNWELPEYTTVKVGPDHMARFTAVVNVNGHRFETPEPCKSAKDAQNTAARIAFNHFNAPPPPPPAHALPTASSAIYPQISAVPPAALLPAVPPPSEVHRPVTATIPNSPAPSSLPVPPPGFLATKNDPQQSSGDATQASTVYRIAIGSNHKDAVSMYKNQLQQYGQKQNIGFPVYSSESEGPPHSRRFRSRVSLNGKSYETVEFFPTLKEAEQAAAKVACQELSLNVIQEDVGLHKNLLQEFAQRKGLLCPSYETTSSGMSHRPSFVSTVEVGSNTYTGAEAKTKKLAEMNAAKVAYCALTHSGPPTQSSRMPSIDGIAVADGTIKKHPDTTDEETRAQAKRAKSSPEKTNANIHLQDPSQHSNLPSSSGANMVHSQMENAIAAEPVTEQRVAENQPPVHGTTVVFSTNYTLPIPERASVMPYSDNQWIGYKVNVDQEPNS</sequence>
<reference evidence="6 7" key="1">
    <citation type="journal article" date="2013" name="Proc. Natl. Acad. Sci. U.S.A.">
        <title>Fine-scale variation in meiotic recombination in Mimulus inferred from population shotgun sequencing.</title>
        <authorList>
            <person name="Hellsten U."/>
            <person name="Wright K.M."/>
            <person name="Jenkins J."/>
            <person name="Shu S."/>
            <person name="Yuan Y."/>
            <person name="Wessler S.R."/>
            <person name="Schmutz J."/>
            <person name="Willis J.H."/>
            <person name="Rokhsar D.S."/>
        </authorList>
    </citation>
    <scope>NUCLEOTIDE SEQUENCE [LARGE SCALE GENOMIC DNA]</scope>
    <source>
        <strain evidence="7">cv. DUN x IM62</strain>
    </source>
</reference>
<evidence type="ECO:0000256" key="4">
    <source>
        <dbReference type="SAM" id="MobiDB-lite"/>
    </source>
</evidence>
<evidence type="ECO:0000313" key="6">
    <source>
        <dbReference type="EMBL" id="EYU18181.1"/>
    </source>
</evidence>
<name>A0A022PR16_ERYGU</name>
<gene>
    <name evidence="6" type="ORF">MIMGU_mgv1a006202mg</name>
</gene>
<keyword evidence="2 3" id="KW-0694">RNA-binding</keyword>
<feature type="region of interest" description="Disordered" evidence="4">
    <location>
        <begin position="117"/>
        <end position="148"/>
    </location>
</feature>
<evidence type="ECO:0000259" key="5">
    <source>
        <dbReference type="PROSITE" id="PS50137"/>
    </source>
</evidence>
<evidence type="ECO:0000256" key="3">
    <source>
        <dbReference type="PROSITE-ProRule" id="PRU00266"/>
    </source>
</evidence>
<feature type="compositionally biased region" description="Polar residues" evidence="4">
    <location>
        <begin position="138"/>
        <end position="148"/>
    </location>
</feature>
<evidence type="ECO:0000256" key="2">
    <source>
        <dbReference type="ARBA" id="ARBA00022884"/>
    </source>
</evidence>
<dbReference type="AlphaFoldDB" id="A0A022PR16"/>
<dbReference type="STRING" id="4155.A0A022PR16"/>
<dbReference type="Proteomes" id="UP000030748">
    <property type="component" value="Unassembled WGS sequence"/>
</dbReference>
<proteinExistence type="predicted"/>
<protein>
    <recommendedName>
        <fullName evidence="5">DRBM domain-containing protein</fullName>
    </recommendedName>
</protein>
<feature type="region of interest" description="Disordered" evidence="4">
    <location>
        <begin position="336"/>
        <end position="384"/>
    </location>
</feature>
<dbReference type="PROSITE" id="PS50137">
    <property type="entry name" value="DS_RBD"/>
    <property type="match status" value="3"/>
</dbReference>
<dbReference type="EMBL" id="KI632337">
    <property type="protein sequence ID" value="EYU18181.1"/>
    <property type="molecule type" value="Genomic_DNA"/>
</dbReference>
<feature type="domain" description="DRBM" evidence="5">
    <location>
        <begin position="168"/>
        <end position="237"/>
    </location>
</feature>
<keyword evidence="1" id="KW-0677">Repeat</keyword>
<feature type="domain" description="DRBM" evidence="5">
    <location>
        <begin position="246"/>
        <end position="314"/>
    </location>
</feature>
<feature type="domain" description="DRBM" evidence="5">
    <location>
        <begin position="1"/>
        <end position="70"/>
    </location>
</feature>
<evidence type="ECO:0000313" key="7">
    <source>
        <dbReference type="Proteomes" id="UP000030748"/>
    </source>
</evidence>
<feature type="compositionally biased region" description="Pro residues" evidence="4">
    <location>
        <begin position="120"/>
        <end position="132"/>
    </location>
</feature>
<dbReference type="Pfam" id="PF00035">
    <property type="entry name" value="dsrm"/>
    <property type="match status" value="3"/>
</dbReference>
<dbReference type="PANTHER" id="PTHR46031">
    <property type="match status" value="1"/>
</dbReference>
<dbReference type="PhylomeDB" id="A0A022PR16"/>
<feature type="compositionally biased region" description="Polar residues" evidence="4">
    <location>
        <begin position="360"/>
        <end position="384"/>
    </location>
</feature>
<organism evidence="6 7">
    <name type="scientific">Erythranthe guttata</name>
    <name type="common">Yellow monkey flower</name>
    <name type="synonym">Mimulus guttatus</name>
    <dbReference type="NCBI Taxonomy" id="4155"/>
    <lineage>
        <taxon>Eukaryota</taxon>
        <taxon>Viridiplantae</taxon>
        <taxon>Streptophyta</taxon>
        <taxon>Embryophyta</taxon>
        <taxon>Tracheophyta</taxon>
        <taxon>Spermatophyta</taxon>
        <taxon>Magnoliopsida</taxon>
        <taxon>eudicotyledons</taxon>
        <taxon>Gunneridae</taxon>
        <taxon>Pentapetalae</taxon>
        <taxon>asterids</taxon>
        <taxon>lamiids</taxon>
        <taxon>Lamiales</taxon>
        <taxon>Phrymaceae</taxon>
        <taxon>Erythranthe</taxon>
    </lineage>
</organism>
<dbReference type="GO" id="GO:0003723">
    <property type="term" value="F:RNA binding"/>
    <property type="evidence" value="ECO:0007669"/>
    <property type="project" value="UniProtKB-UniRule"/>
</dbReference>
<dbReference type="Gene3D" id="3.30.160.20">
    <property type="match status" value="3"/>
</dbReference>
<dbReference type="KEGG" id="egt:105949970"/>
<dbReference type="OMA" id="FPQPSLC"/>
<evidence type="ECO:0000256" key="1">
    <source>
        <dbReference type="ARBA" id="ARBA00022737"/>
    </source>
</evidence>
<dbReference type="SMART" id="SM00358">
    <property type="entry name" value="DSRM"/>
    <property type="match status" value="3"/>
</dbReference>
<dbReference type="InterPro" id="IPR014720">
    <property type="entry name" value="dsRBD_dom"/>
</dbReference>
<feature type="compositionally biased region" description="Basic and acidic residues" evidence="4">
    <location>
        <begin position="336"/>
        <end position="350"/>
    </location>
</feature>
<dbReference type="SUPFAM" id="SSF54768">
    <property type="entry name" value="dsRNA-binding domain-like"/>
    <property type="match status" value="3"/>
</dbReference>
<keyword evidence="7" id="KW-1185">Reference proteome</keyword>
<dbReference type="PANTHER" id="PTHR46031:SF16">
    <property type="entry name" value="DOUBLE-STRANDED RNA-BINDING PROTEIN 4"/>
    <property type="match status" value="1"/>
</dbReference>